<reference evidence="9" key="1">
    <citation type="submission" date="2023-07" db="EMBL/GenBank/DDBJ databases">
        <title>30 novel species of actinomycetes from the DSMZ collection.</title>
        <authorList>
            <person name="Nouioui I."/>
        </authorList>
    </citation>
    <scope>NUCLEOTIDE SEQUENCE [LARGE SCALE GENOMIC DNA]</scope>
    <source>
        <strain evidence="9">DSM 45834</strain>
    </source>
</reference>
<evidence type="ECO:0000256" key="3">
    <source>
        <dbReference type="ARBA" id="ARBA00022729"/>
    </source>
</evidence>
<feature type="domain" description="CopC" evidence="7">
    <location>
        <begin position="29"/>
        <end position="120"/>
    </location>
</feature>
<evidence type="ECO:0000313" key="8">
    <source>
        <dbReference type="EMBL" id="MDT0349962.1"/>
    </source>
</evidence>
<dbReference type="InterPro" id="IPR014755">
    <property type="entry name" value="Cu-Rt/internalin_Ig-like"/>
</dbReference>
<evidence type="ECO:0000256" key="5">
    <source>
        <dbReference type="SAM" id="Phobius"/>
    </source>
</evidence>
<sequence length="192" mass="18691">MTILRGALSVLLAVFAVFLTAGPAMARTTLKGSDPVEGASLSSAPEKVTLTFEGAVSLPADPINVTGPDGSSWIVGTTTVTGASVTAPVQAVGPSGPCTLNYTVIADDGDEVKGSVRFTLAAAATATTSEAAPDTVSAATAIATAAAEPAPAAAGGASSGTSGWVWVAIVVIVVGVLAGLGVIRTRRGAGRE</sequence>
<dbReference type="InterPro" id="IPR007348">
    <property type="entry name" value="CopC_dom"/>
</dbReference>
<evidence type="ECO:0000313" key="9">
    <source>
        <dbReference type="Proteomes" id="UP001183202"/>
    </source>
</evidence>
<keyword evidence="3 6" id="KW-0732">Signal</keyword>
<feature type="chain" id="PRO_5047533444" evidence="6">
    <location>
        <begin position="27"/>
        <end position="192"/>
    </location>
</feature>
<keyword evidence="5" id="KW-0812">Transmembrane</keyword>
<dbReference type="PANTHER" id="PTHR34820">
    <property type="entry name" value="INNER MEMBRANE PROTEIN YEBZ"/>
    <property type="match status" value="1"/>
</dbReference>
<dbReference type="Pfam" id="PF04234">
    <property type="entry name" value="CopC"/>
    <property type="match status" value="1"/>
</dbReference>
<evidence type="ECO:0000256" key="2">
    <source>
        <dbReference type="ARBA" id="ARBA00022723"/>
    </source>
</evidence>
<keyword evidence="9" id="KW-1185">Reference proteome</keyword>
<evidence type="ECO:0000256" key="1">
    <source>
        <dbReference type="ARBA" id="ARBA00004196"/>
    </source>
</evidence>
<evidence type="ECO:0000256" key="6">
    <source>
        <dbReference type="SAM" id="SignalP"/>
    </source>
</evidence>
<dbReference type="PANTHER" id="PTHR34820:SF4">
    <property type="entry name" value="INNER MEMBRANE PROTEIN YEBZ"/>
    <property type="match status" value="1"/>
</dbReference>
<dbReference type="InterPro" id="IPR032694">
    <property type="entry name" value="CopC/D"/>
</dbReference>
<comment type="caution">
    <text evidence="8">The sequence shown here is derived from an EMBL/GenBank/DDBJ whole genome shotgun (WGS) entry which is preliminary data.</text>
</comment>
<name>A0ABU2N8T0_9PSEU</name>
<dbReference type="EMBL" id="JAVREJ010000005">
    <property type="protein sequence ID" value="MDT0349962.1"/>
    <property type="molecule type" value="Genomic_DNA"/>
</dbReference>
<dbReference type="InterPro" id="IPR014756">
    <property type="entry name" value="Ig_E-set"/>
</dbReference>
<evidence type="ECO:0000256" key="4">
    <source>
        <dbReference type="ARBA" id="ARBA00023008"/>
    </source>
</evidence>
<dbReference type="SUPFAM" id="SSF81296">
    <property type="entry name" value="E set domains"/>
    <property type="match status" value="1"/>
</dbReference>
<keyword evidence="2" id="KW-0479">Metal-binding</keyword>
<gene>
    <name evidence="8" type="ORF">RM445_10550</name>
</gene>
<feature type="transmembrane region" description="Helical" evidence="5">
    <location>
        <begin position="163"/>
        <end position="183"/>
    </location>
</feature>
<evidence type="ECO:0000259" key="7">
    <source>
        <dbReference type="Pfam" id="PF04234"/>
    </source>
</evidence>
<keyword evidence="4" id="KW-0186">Copper</keyword>
<dbReference type="Gene3D" id="2.60.40.1220">
    <property type="match status" value="1"/>
</dbReference>
<feature type="signal peptide" evidence="6">
    <location>
        <begin position="1"/>
        <end position="26"/>
    </location>
</feature>
<protein>
    <submittedName>
        <fullName evidence="8">Copper resistance protein CopC</fullName>
    </submittedName>
</protein>
<keyword evidence="5" id="KW-0472">Membrane</keyword>
<dbReference type="RefSeq" id="WP_311555990.1">
    <property type="nucleotide sequence ID" value="NZ_JAVREJ010000005.1"/>
</dbReference>
<proteinExistence type="predicted"/>
<accession>A0ABU2N8T0</accession>
<organism evidence="8 9">
    <name type="scientific">Pseudonocardia charpentierae</name>
    <dbReference type="NCBI Taxonomy" id="3075545"/>
    <lineage>
        <taxon>Bacteria</taxon>
        <taxon>Bacillati</taxon>
        <taxon>Actinomycetota</taxon>
        <taxon>Actinomycetes</taxon>
        <taxon>Pseudonocardiales</taxon>
        <taxon>Pseudonocardiaceae</taxon>
        <taxon>Pseudonocardia</taxon>
    </lineage>
</organism>
<dbReference type="Proteomes" id="UP001183202">
    <property type="component" value="Unassembled WGS sequence"/>
</dbReference>
<keyword evidence="5" id="KW-1133">Transmembrane helix</keyword>
<comment type="subcellular location">
    <subcellularLocation>
        <location evidence="1">Cell envelope</location>
    </subcellularLocation>
</comment>